<dbReference type="InterPro" id="IPR036259">
    <property type="entry name" value="MFS_trans_sf"/>
</dbReference>
<accession>A0A9X0WPC3</accession>
<evidence type="ECO:0000256" key="4">
    <source>
        <dbReference type="ARBA" id="ARBA00022692"/>
    </source>
</evidence>
<dbReference type="Proteomes" id="UP001138780">
    <property type="component" value="Unassembled WGS sequence"/>
</dbReference>
<reference evidence="9" key="1">
    <citation type="submission" date="2016-12" db="EMBL/GenBank/DDBJ databases">
        <title>Draft genome of Streptococcus lactarius CCUG 66490T type strain.</title>
        <authorList>
            <person name="Salva-Serra F."/>
            <person name="Engstrom-Jakobsson H."/>
            <person name="Thorell K."/>
            <person name="Gomila M."/>
            <person name="Gonzales-Siles L."/>
            <person name="Busquets A."/>
            <person name="Jaen-Luchoro D."/>
            <person name="Karlsson R."/>
            <person name="Kristiansson E."/>
            <person name="Moore E."/>
        </authorList>
    </citation>
    <scope>NUCLEOTIDE SEQUENCE</scope>
    <source>
        <strain evidence="9">CCUG 66490</strain>
    </source>
</reference>
<dbReference type="SUPFAM" id="SSF103473">
    <property type="entry name" value="MFS general substrate transporter"/>
    <property type="match status" value="1"/>
</dbReference>
<dbReference type="Gene3D" id="1.20.1250.20">
    <property type="entry name" value="MFS general substrate transporter like domains"/>
    <property type="match status" value="1"/>
</dbReference>
<evidence type="ECO:0000256" key="1">
    <source>
        <dbReference type="ARBA" id="ARBA00004651"/>
    </source>
</evidence>
<dbReference type="GO" id="GO:0022857">
    <property type="term" value="F:transmembrane transporter activity"/>
    <property type="evidence" value="ECO:0007669"/>
    <property type="project" value="InterPro"/>
</dbReference>
<evidence type="ECO:0000256" key="6">
    <source>
        <dbReference type="ARBA" id="ARBA00023136"/>
    </source>
</evidence>
<feature type="transmembrane region" description="Helical" evidence="7">
    <location>
        <begin position="249"/>
        <end position="267"/>
    </location>
</feature>
<evidence type="ECO:0000313" key="11">
    <source>
        <dbReference type="Proteomes" id="UP000676511"/>
    </source>
</evidence>
<feature type="transmembrane region" description="Helical" evidence="7">
    <location>
        <begin position="274"/>
        <end position="292"/>
    </location>
</feature>
<gene>
    <name evidence="9" type="ORF">BTU61_07200</name>
    <name evidence="10" type="ORF">J4854_01715</name>
</gene>
<name>A0A9X0WPC3_9STRE</name>
<feature type="domain" description="Major facilitator superfamily (MFS) profile" evidence="8">
    <location>
        <begin position="8"/>
        <end position="388"/>
    </location>
</feature>
<keyword evidence="3" id="KW-0813">Transport</keyword>
<dbReference type="EMBL" id="CP072329">
    <property type="protein sequence ID" value="QUB39195.1"/>
    <property type="molecule type" value="Genomic_DNA"/>
</dbReference>
<dbReference type="InterPro" id="IPR020846">
    <property type="entry name" value="MFS_dom"/>
</dbReference>
<feature type="transmembrane region" description="Helical" evidence="7">
    <location>
        <begin position="364"/>
        <end position="385"/>
    </location>
</feature>
<evidence type="ECO:0000313" key="10">
    <source>
        <dbReference type="EMBL" id="QUB39195.1"/>
    </source>
</evidence>
<keyword evidence="6 7" id="KW-0472">Membrane</keyword>
<comment type="subcellular location">
    <subcellularLocation>
        <location evidence="1">Cell membrane</location>
        <topology evidence="1">Multi-pass membrane protein</topology>
    </subcellularLocation>
</comment>
<evidence type="ECO:0000256" key="3">
    <source>
        <dbReference type="ARBA" id="ARBA00022448"/>
    </source>
</evidence>
<dbReference type="PANTHER" id="PTHR23514">
    <property type="entry name" value="BYPASS OF STOP CODON PROTEIN 6"/>
    <property type="match status" value="1"/>
</dbReference>
<evidence type="ECO:0000313" key="12">
    <source>
        <dbReference type="Proteomes" id="UP001138780"/>
    </source>
</evidence>
<evidence type="ECO:0000259" key="8">
    <source>
        <dbReference type="PROSITE" id="PS50850"/>
    </source>
</evidence>
<evidence type="ECO:0000256" key="2">
    <source>
        <dbReference type="ARBA" id="ARBA00008335"/>
    </source>
</evidence>
<organism evidence="9 12">
    <name type="scientific">Streptococcus lactarius</name>
    <dbReference type="NCBI Taxonomy" id="684066"/>
    <lineage>
        <taxon>Bacteria</taxon>
        <taxon>Bacillati</taxon>
        <taxon>Bacillota</taxon>
        <taxon>Bacilli</taxon>
        <taxon>Lactobacillales</taxon>
        <taxon>Streptococcaceae</taxon>
        <taxon>Streptococcus</taxon>
    </lineage>
</organism>
<evidence type="ECO:0000256" key="5">
    <source>
        <dbReference type="ARBA" id="ARBA00022989"/>
    </source>
</evidence>
<dbReference type="PANTHER" id="PTHR23514:SF3">
    <property type="entry name" value="BYPASS OF STOP CODON PROTEIN 6"/>
    <property type="match status" value="1"/>
</dbReference>
<proteinExistence type="inferred from homology"/>
<feature type="transmembrane region" description="Helical" evidence="7">
    <location>
        <begin position="98"/>
        <end position="121"/>
    </location>
</feature>
<feature type="transmembrane region" description="Helical" evidence="7">
    <location>
        <begin position="298"/>
        <end position="322"/>
    </location>
</feature>
<keyword evidence="11" id="KW-1185">Reference proteome</keyword>
<dbReference type="PROSITE" id="PS50850">
    <property type="entry name" value="MFS"/>
    <property type="match status" value="1"/>
</dbReference>
<dbReference type="GO" id="GO:0005886">
    <property type="term" value="C:plasma membrane"/>
    <property type="evidence" value="ECO:0007669"/>
    <property type="project" value="UniProtKB-SubCell"/>
</dbReference>
<dbReference type="RefSeq" id="WP_200772954.1">
    <property type="nucleotide sequence ID" value="NZ_CP072329.1"/>
</dbReference>
<dbReference type="Proteomes" id="UP000676511">
    <property type="component" value="Chromosome"/>
</dbReference>
<feature type="transmembrane region" description="Helical" evidence="7">
    <location>
        <begin position="329"/>
        <end position="352"/>
    </location>
</feature>
<sequence>MKQTMERISLLSLSLILISSFSITAGLPAMKDYFGQLGYSGAQVELLVSLPAFSVVAMLFLNSFVERWLSERQMIIIGLLVMSTSGLVPLFLQDYSLIFLSRIFFGLGTGMINAKAISIISERYKGNDKTRMLGYRGSAEVVGAAILTFMVGQLLPLGWPAIFSVYGAGYLILLLYIFFVPYPKKNRQVAVKVQKKGNFLSLRPPQWRFSLMLAVIAGVIICFNSIISLRLPEVIVDARMGTATTAGTVLSIMQLIGIVAGVGFASLTHLFKKHLLMIMCFGFGLALALIGLSTQLWLLVLATLLAGFTYSTGITGIFYHLSEKIPTNLLNLATSLVLIGCNLGSALSSFFLQLVAPLAPTNALLFLLIGALMALTGIFASHLLAKTK</sequence>
<evidence type="ECO:0000256" key="7">
    <source>
        <dbReference type="SAM" id="Phobius"/>
    </source>
</evidence>
<dbReference type="InterPro" id="IPR011701">
    <property type="entry name" value="MFS"/>
</dbReference>
<keyword evidence="4 7" id="KW-0812">Transmembrane</keyword>
<dbReference type="EMBL" id="MRXX01000008">
    <property type="protein sequence ID" value="MBK4779977.1"/>
    <property type="molecule type" value="Genomic_DNA"/>
</dbReference>
<reference evidence="10 11" key="2">
    <citation type="submission" date="2021-03" db="EMBL/GenBank/DDBJ databases">
        <title>Human Oral Microbial Genomes.</title>
        <authorList>
            <person name="Johnston C.D."/>
            <person name="Chen T."/>
            <person name="Dewhirst F.E."/>
        </authorList>
    </citation>
    <scope>NUCLEOTIDE SEQUENCE [LARGE SCALE GENOMIC DNA]</scope>
    <source>
        <strain evidence="10 11">CCUG 66490</strain>
    </source>
</reference>
<protein>
    <submittedName>
        <fullName evidence="9">MFS transporter</fullName>
    </submittedName>
</protein>
<keyword evidence="5 7" id="KW-1133">Transmembrane helix</keyword>
<comment type="similarity">
    <text evidence="2">Belongs to the major facilitator superfamily.</text>
</comment>
<feature type="transmembrane region" description="Helical" evidence="7">
    <location>
        <begin position="74"/>
        <end position="92"/>
    </location>
</feature>
<dbReference type="InterPro" id="IPR051788">
    <property type="entry name" value="MFS_Transporter"/>
</dbReference>
<feature type="transmembrane region" description="Helical" evidence="7">
    <location>
        <begin position="209"/>
        <end position="229"/>
    </location>
</feature>
<dbReference type="AlphaFoldDB" id="A0A9X0WPC3"/>
<feature type="transmembrane region" description="Helical" evidence="7">
    <location>
        <begin position="133"/>
        <end position="155"/>
    </location>
</feature>
<evidence type="ECO:0000313" key="9">
    <source>
        <dbReference type="EMBL" id="MBK4779977.1"/>
    </source>
</evidence>
<feature type="transmembrane region" description="Helical" evidence="7">
    <location>
        <begin position="46"/>
        <end position="65"/>
    </location>
</feature>
<feature type="transmembrane region" description="Helical" evidence="7">
    <location>
        <begin position="161"/>
        <end position="182"/>
    </location>
</feature>
<dbReference type="Pfam" id="PF07690">
    <property type="entry name" value="MFS_1"/>
    <property type="match status" value="1"/>
</dbReference>